<evidence type="ECO:0000313" key="4">
    <source>
        <dbReference type="Proteomes" id="UP000029577"/>
    </source>
</evidence>
<dbReference type="EMBL" id="JPKR02000003">
    <property type="protein sequence ID" value="KGD72907.1"/>
    <property type="molecule type" value="Genomic_DNA"/>
</dbReference>
<accession>A0A095T864</accession>
<evidence type="ECO:0000259" key="2">
    <source>
        <dbReference type="Pfam" id="PF00857"/>
    </source>
</evidence>
<dbReference type="RefSeq" id="WP_038020576.1">
    <property type="nucleotide sequence ID" value="NZ_JPKR02000003.1"/>
</dbReference>
<dbReference type="OrthoDB" id="9807387at2"/>
<dbReference type="SUPFAM" id="SSF52499">
    <property type="entry name" value="Isochorismatase-like hydrolases"/>
    <property type="match status" value="1"/>
</dbReference>
<name>A0A095T864_9GAMM</name>
<dbReference type="GO" id="GO:0016787">
    <property type="term" value="F:hydrolase activity"/>
    <property type="evidence" value="ECO:0007669"/>
    <property type="project" value="UniProtKB-KW"/>
</dbReference>
<evidence type="ECO:0000313" key="3">
    <source>
        <dbReference type="EMBL" id="KGD72907.1"/>
    </source>
</evidence>
<protein>
    <submittedName>
        <fullName evidence="3">Hydrolase</fullName>
    </submittedName>
</protein>
<evidence type="ECO:0000256" key="1">
    <source>
        <dbReference type="ARBA" id="ARBA00022801"/>
    </source>
</evidence>
<organism evidence="3 4">
    <name type="scientific">Tatumella morbirosei</name>
    <dbReference type="NCBI Taxonomy" id="642227"/>
    <lineage>
        <taxon>Bacteria</taxon>
        <taxon>Pseudomonadati</taxon>
        <taxon>Pseudomonadota</taxon>
        <taxon>Gammaproteobacteria</taxon>
        <taxon>Enterobacterales</taxon>
        <taxon>Erwiniaceae</taxon>
        <taxon>Tatumella</taxon>
    </lineage>
</organism>
<dbReference type="InterPro" id="IPR000868">
    <property type="entry name" value="Isochorismatase-like_dom"/>
</dbReference>
<comment type="caution">
    <text evidence="3">The sequence shown here is derived from an EMBL/GenBank/DDBJ whole genome shotgun (WGS) entry which is preliminary data.</text>
</comment>
<dbReference type="eggNOG" id="COG1335">
    <property type="taxonomic scope" value="Bacteria"/>
</dbReference>
<keyword evidence="1 3" id="KW-0378">Hydrolase</keyword>
<dbReference type="PANTHER" id="PTHR43540">
    <property type="entry name" value="PEROXYUREIDOACRYLATE/UREIDOACRYLATE AMIDOHYDROLASE-RELATED"/>
    <property type="match status" value="1"/>
</dbReference>
<dbReference type="InterPro" id="IPR050272">
    <property type="entry name" value="Isochorismatase-like_hydrls"/>
</dbReference>
<reference evidence="3" key="1">
    <citation type="submission" date="2014-12" db="EMBL/GenBank/DDBJ databases">
        <title>The draft genome of the Tatumella morbirosei type strain, LMG23360T isolated from pineapple rot.</title>
        <authorList>
            <person name="Smits T.H."/>
            <person name="Palmer M."/>
            <person name="Venter S.N."/>
            <person name="Duffy B."/>
            <person name="Steenkamp E.T."/>
            <person name="Chan W.Y."/>
            <person name="Coutinho T.A."/>
            <person name="Coetzee M.P."/>
            <person name="De Maayer P."/>
        </authorList>
    </citation>
    <scope>NUCLEOTIDE SEQUENCE [LARGE SCALE GENOMIC DNA]</scope>
    <source>
        <strain evidence="3">LMG 23360</strain>
    </source>
</reference>
<dbReference type="InterPro" id="IPR036380">
    <property type="entry name" value="Isochorismatase-like_sf"/>
</dbReference>
<feature type="domain" description="Isochorismatase-like" evidence="2">
    <location>
        <begin position="11"/>
        <end position="177"/>
    </location>
</feature>
<proteinExistence type="predicted"/>
<dbReference type="AlphaFoldDB" id="A0A095T864"/>
<sequence>MSVTLLDENVALIVIDLQKGIVALPLMDSPQQVIHRAGELISAFRKRQKPVVLVNVQGGAPGRNELPKHNAELPSDWSDLIAEVVPQPDDWRVTKRSWGAFAHTTLDEQLRAAGVTQVVICGIATSIGVESTARQAYELGYNVCLVTDAMLDLNAEAHHNSLTRIFPRLGESATTAQLLQLLA</sequence>
<keyword evidence="4" id="KW-1185">Reference proteome</keyword>
<dbReference type="Proteomes" id="UP000029577">
    <property type="component" value="Unassembled WGS sequence"/>
</dbReference>
<dbReference type="CDD" id="cd00431">
    <property type="entry name" value="cysteine_hydrolases"/>
    <property type="match status" value="1"/>
</dbReference>
<dbReference type="PANTHER" id="PTHR43540:SF7">
    <property type="entry name" value="ISOCHORISMATASE FAMILY PROTEIN YECD"/>
    <property type="match status" value="1"/>
</dbReference>
<dbReference type="Pfam" id="PF00857">
    <property type="entry name" value="Isochorismatase"/>
    <property type="match status" value="1"/>
</dbReference>
<dbReference type="Gene3D" id="3.40.50.850">
    <property type="entry name" value="Isochorismatase-like"/>
    <property type="match status" value="1"/>
</dbReference>
<dbReference type="STRING" id="642227.HA49_11860"/>
<gene>
    <name evidence="3" type="ORF">HA49_11860</name>
</gene>